<keyword evidence="8" id="KW-0865">Zymogen</keyword>
<comment type="subcellular location">
    <subcellularLocation>
        <location evidence="1">Secreted</location>
    </subcellularLocation>
</comment>
<comment type="similarity">
    <text evidence="2 9">Belongs to the peptidase S8 family.</text>
</comment>
<dbReference type="InterPro" id="IPR036852">
    <property type="entry name" value="Peptidase_S8/S53_dom_sf"/>
</dbReference>
<keyword evidence="5 10" id="KW-0732">Signal</keyword>
<dbReference type="OrthoDB" id="9790784at2"/>
<evidence type="ECO:0000256" key="5">
    <source>
        <dbReference type="ARBA" id="ARBA00022729"/>
    </source>
</evidence>
<evidence type="ECO:0000256" key="3">
    <source>
        <dbReference type="ARBA" id="ARBA00022525"/>
    </source>
</evidence>
<feature type="active site" description="Charge relay system" evidence="9">
    <location>
        <position position="198"/>
    </location>
</feature>
<sequence length="509" mass="52399">MTPHILKAIFAPLLLIISVSIEATTVDMPPPTKNFNLRTLQNNQTYRGILINYRVGSSMRGHASSVEANVDAAAGHASLSAAIALHAHYVRQLATGAELVHMNRDLSASETEALIRQIAADPAVKYVEPEYLMKLDDISLPVDLDLGFPRYQWDYLQANGAGFLDDSLRTSVPDWGGAEIQHAWQLSNGAGITIASLDTGVTVHPDLDLSLANAGYDFISSADISGRPADGRIPGGWDTGDWETAGECGEGAAAKNSSWHGTHVFGTVGGELTNNILGLSGTAYGAQVVPIRVVGHCGGSNADIADAIVWASGGSVPGVPANRHPAQVLSLSLGGQGTCDPDGALGQAISAALGRGAVVVVAAGNANVDVSTVEPANCSGVVSVAAVGISSQRAFYSDYGAVTLAAPGGDRTSPTSGFIWSAFNSGTTVPGTPSYHGSVGTSQATPHVAGIVAMMQSYRLILRKQLLTPAKVIALLQSTATPPNVTPDKPIGAGIVNGYRAVQAAGSQP</sequence>
<dbReference type="PROSITE" id="PS51892">
    <property type="entry name" value="SUBTILASE"/>
    <property type="match status" value="1"/>
</dbReference>
<feature type="domain" description="Peptidase S8/S53" evidence="11">
    <location>
        <begin position="189"/>
        <end position="493"/>
    </location>
</feature>
<dbReference type="FunFam" id="3.40.50.200:FF:000022">
    <property type="entry name" value="Extracellular protease"/>
    <property type="match status" value="1"/>
</dbReference>
<dbReference type="RefSeq" id="WP_134192670.1">
    <property type="nucleotide sequence ID" value="NZ_JBHLUW010000025.1"/>
</dbReference>
<dbReference type="PROSITE" id="PS00138">
    <property type="entry name" value="SUBTILASE_SER"/>
    <property type="match status" value="1"/>
</dbReference>
<feature type="active site" description="Charge relay system" evidence="9">
    <location>
        <position position="442"/>
    </location>
</feature>
<evidence type="ECO:0000256" key="8">
    <source>
        <dbReference type="ARBA" id="ARBA00023145"/>
    </source>
</evidence>
<dbReference type="Gene3D" id="3.40.50.200">
    <property type="entry name" value="Peptidase S8/S53 domain"/>
    <property type="match status" value="1"/>
</dbReference>
<dbReference type="SUPFAM" id="SSF52743">
    <property type="entry name" value="Subtilisin-like"/>
    <property type="match status" value="1"/>
</dbReference>
<protein>
    <submittedName>
        <fullName evidence="12">Serine protease</fullName>
    </submittedName>
</protein>
<keyword evidence="13" id="KW-1185">Reference proteome</keyword>
<evidence type="ECO:0000256" key="6">
    <source>
        <dbReference type="ARBA" id="ARBA00022801"/>
    </source>
</evidence>
<dbReference type="GO" id="GO:0005576">
    <property type="term" value="C:extracellular region"/>
    <property type="evidence" value="ECO:0007669"/>
    <property type="project" value="UniProtKB-SubCell"/>
</dbReference>
<dbReference type="PANTHER" id="PTHR43806:SF11">
    <property type="entry name" value="CEREVISIN-RELATED"/>
    <property type="match status" value="1"/>
</dbReference>
<keyword evidence="7 9" id="KW-0720">Serine protease</keyword>
<evidence type="ECO:0000256" key="1">
    <source>
        <dbReference type="ARBA" id="ARBA00004613"/>
    </source>
</evidence>
<dbReference type="EMBL" id="SORE01000010">
    <property type="protein sequence ID" value="TDY49915.1"/>
    <property type="molecule type" value="Genomic_DNA"/>
</dbReference>
<dbReference type="GO" id="GO:0004252">
    <property type="term" value="F:serine-type endopeptidase activity"/>
    <property type="evidence" value="ECO:0007669"/>
    <property type="project" value="UniProtKB-UniRule"/>
</dbReference>
<dbReference type="PRINTS" id="PR00723">
    <property type="entry name" value="SUBTILISIN"/>
</dbReference>
<evidence type="ECO:0000256" key="2">
    <source>
        <dbReference type="ARBA" id="ARBA00011073"/>
    </source>
</evidence>
<dbReference type="GO" id="GO:0006508">
    <property type="term" value="P:proteolysis"/>
    <property type="evidence" value="ECO:0007669"/>
    <property type="project" value="UniProtKB-KW"/>
</dbReference>
<dbReference type="PANTHER" id="PTHR43806">
    <property type="entry name" value="PEPTIDASE S8"/>
    <property type="match status" value="1"/>
</dbReference>
<dbReference type="Proteomes" id="UP000295509">
    <property type="component" value="Unassembled WGS sequence"/>
</dbReference>
<evidence type="ECO:0000259" key="11">
    <source>
        <dbReference type="Pfam" id="PF00082"/>
    </source>
</evidence>
<gene>
    <name evidence="12" type="ORF">BX592_110169</name>
</gene>
<keyword evidence="3" id="KW-0964">Secreted</keyword>
<evidence type="ECO:0000256" key="4">
    <source>
        <dbReference type="ARBA" id="ARBA00022670"/>
    </source>
</evidence>
<reference evidence="12 13" key="1">
    <citation type="submission" date="2019-03" db="EMBL/GenBank/DDBJ databases">
        <title>Genomic Encyclopedia of Type Strains, Phase III (KMG-III): the genomes of soil and plant-associated and newly described type strains.</title>
        <authorList>
            <person name="Whitman W."/>
        </authorList>
    </citation>
    <scope>NUCLEOTIDE SEQUENCE [LARGE SCALE GENOMIC DNA]</scope>
    <source>
        <strain evidence="12 13">LMG 29544</strain>
    </source>
</reference>
<evidence type="ECO:0000256" key="7">
    <source>
        <dbReference type="ARBA" id="ARBA00022825"/>
    </source>
</evidence>
<feature type="chain" id="PRO_5020502111" evidence="10">
    <location>
        <begin position="24"/>
        <end position="509"/>
    </location>
</feature>
<dbReference type="Pfam" id="PF00082">
    <property type="entry name" value="Peptidase_S8"/>
    <property type="match status" value="1"/>
</dbReference>
<accession>A0A4R8LT12</accession>
<keyword evidence="6 9" id="KW-0378">Hydrolase</keyword>
<comment type="caution">
    <text evidence="12">The sequence shown here is derived from an EMBL/GenBank/DDBJ whole genome shotgun (WGS) entry which is preliminary data.</text>
</comment>
<dbReference type="InterPro" id="IPR015500">
    <property type="entry name" value="Peptidase_S8_subtilisin-rel"/>
</dbReference>
<dbReference type="AlphaFoldDB" id="A0A4R8LT12"/>
<evidence type="ECO:0000256" key="9">
    <source>
        <dbReference type="PROSITE-ProRule" id="PRU01240"/>
    </source>
</evidence>
<evidence type="ECO:0000313" key="13">
    <source>
        <dbReference type="Proteomes" id="UP000295509"/>
    </source>
</evidence>
<dbReference type="InterPro" id="IPR000209">
    <property type="entry name" value="Peptidase_S8/S53_dom"/>
</dbReference>
<keyword evidence="4 9" id="KW-0645">Protease</keyword>
<evidence type="ECO:0000256" key="10">
    <source>
        <dbReference type="SAM" id="SignalP"/>
    </source>
</evidence>
<dbReference type="InterPro" id="IPR050131">
    <property type="entry name" value="Peptidase_S8_subtilisin-like"/>
</dbReference>
<proteinExistence type="inferred from homology"/>
<name>A0A4R8LT12_9BURK</name>
<organism evidence="12 13">
    <name type="scientific">Paraburkholderia rhizosphaerae</name>
    <dbReference type="NCBI Taxonomy" id="480658"/>
    <lineage>
        <taxon>Bacteria</taxon>
        <taxon>Pseudomonadati</taxon>
        <taxon>Pseudomonadota</taxon>
        <taxon>Betaproteobacteria</taxon>
        <taxon>Burkholderiales</taxon>
        <taxon>Burkholderiaceae</taxon>
        <taxon>Paraburkholderia</taxon>
    </lineage>
</organism>
<evidence type="ECO:0000313" key="12">
    <source>
        <dbReference type="EMBL" id="TDY49915.1"/>
    </source>
</evidence>
<feature type="signal peptide" evidence="10">
    <location>
        <begin position="1"/>
        <end position="23"/>
    </location>
</feature>
<dbReference type="InterPro" id="IPR023828">
    <property type="entry name" value="Peptidase_S8_Ser-AS"/>
</dbReference>
<feature type="active site" description="Charge relay system" evidence="9">
    <location>
        <position position="260"/>
    </location>
</feature>